<accession>A0AC34FSB2</accession>
<dbReference type="Proteomes" id="UP000887579">
    <property type="component" value="Unplaced"/>
</dbReference>
<protein>
    <submittedName>
        <fullName evidence="2">Uncharacterized protein</fullName>
    </submittedName>
</protein>
<evidence type="ECO:0000313" key="1">
    <source>
        <dbReference type="Proteomes" id="UP000887579"/>
    </source>
</evidence>
<reference evidence="2" key="1">
    <citation type="submission" date="2022-11" db="UniProtKB">
        <authorList>
            <consortium name="WormBaseParasite"/>
        </authorList>
    </citation>
    <scope>IDENTIFICATION</scope>
</reference>
<proteinExistence type="predicted"/>
<name>A0AC34FSB2_9BILA</name>
<evidence type="ECO:0000313" key="2">
    <source>
        <dbReference type="WBParaSite" id="ES5_v2.g20205.t1"/>
    </source>
</evidence>
<sequence>MIGIYSSGAKQFATENDYIADETAVIIGHKIKQIILGHCDPEANVDVTARNAVPSKDADFTNPMCEYRTYIKI</sequence>
<dbReference type="WBParaSite" id="ES5_v2.g20205.t1">
    <property type="protein sequence ID" value="ES5_v2.g20205.t1"/>
    <property type="gene ID" value="ES5_v2.g20205"/>
</dbReference>
<organism evidence="1 2">
    <name type="scientific">Panagrolaimus sp. ES5</name>
    <dbReference type="NCBI Taxonomy" id="591445"/>
    <lineage>
        <taxon>Eukaryota</taxon>
        <taxon>Metazoa</taxon>
        <taxon>Ecdysozoa</taxon>
        <taxon>Nematoda</taxon>
        <taxon>Chromadorea</taxon>
        <taxon>Rhabditida</taxon>
        <taxon>Tylenchina</taxon>
        <taxon>Panagrolaimomorpha</taxon>
        <taxon>Panagrolaimoidea</taxon>
        <taxon>Panagrolaimidae</taxon>
        <taxon>Panagrolaimus</taxon>
    </lineage>
</organism>